<evidence type="ECO:0000256" key="5">
    <source>
        <dbReference type="ARBA" id="ARBA00023004"/>
    </source>
</evidence>
<comment type="similarity">
    <text evidence="6">Belongs to the globin family.</text>
</comment>
<dbReference type="EMBL" id="AB872484">
    <property type="protein sequence ID" value="BAO18443.1"/>
    <property type="molecule type" value="mRNA"/>
</dbReference>
<dbReference type="AlphaFoldDB" id="V5YME0"/>
<dbReference type="GO" id="GO:0046872">
    <property type="term" value="F:metal ion binding"/>
    <property type="evidence" value="ECO:0007669"/>
    <property type="project" value="UniProtKB-KW"/>
</dbReference>
<dbReference type="PANTHER" id="PTHR47217">
    <property type="entry name" value="GLOBIN-LIKE PROTEIN"/>
    <property type="match status" value="1"/>
</dbReference>
<gene>
    <name evidence="9" type="primary">PnHb15</name>
</gene>
<organism evidence="9">
    <name type="scientific">Polypedilum nubifer</name>
    <dbReference type="NCBI Taxonomy" id="54969"/>
    <lineage>
        <taxon>Eukaryota</taxon>
        <taxon>Metazoa</taxon>
        <taxon>Ecdysozoa</taxon>
        <taxon>Arthropoda</taxon>
        <taxon>Hexapoda</taxon>
        <taxon>Insecta</taxon>
        <taxon>Pterygota</taxon>
        <taxon>Neoptera</taxon>
        <taxon>Endopterygota</taxon>
        <taxon>Diptera</taxon>
        <taxon>Nematocera</taxon>
        <taxon>Chironomoidea</taxon>
        <taxon>Chironomidae</taxon>
        <taxon>Chironominae</taxon>
        <taxon>Polypedilum</taxon>
        <taxon>Polypedilum</taxon>
    </lineage>
</organism>
<dbReference type="InterPro" id="IPR000971">
    <property type="entry name" value="Globin"/>
</dbReference>
<proteinExistence type="evidence at transcript level"/>
<keyword evidence="2 6" id="KW-0349">Heme</keyword>
<dbReference type="GO" id="GO:0005576">
    <property type="term" value="C:extracellular region"/>
    <property type="evidence" value="ECO:0007669"/>
    <property type="project" value="InterPro"/>
</dbReference>
<evidence type="ECO:0000313" key="9">
    <source>
        <dbReference type="EMBL" id="BAO18443.1"/>
    </source>
</evidence>
<evidence type="ECO:0000256" key="7">
    <source>
        <dbReference type="SAM" id="SignalP"/>
    </source>
</evidence>
<reference evidence="9" key="1">
    <citation type="submission" date="2013-11" db="EMBL/GenBank/DDBJ databases">
        <title>The genome of the anhydrobiotic midge reveals evolution of complete desiccation tolerance.</title>
        <authorList>
            <person name="Gusev O."/>
            <person name="Suetsugu Y."/>
            <person name="Cornette R."/>
            <person name="Kawashima T."/>
            <person name="Logacheva M."/>
            <person name="Kondrashov A."/>
            <person name="Penin A."/>
            <person name="Hatanaka R."/>
            <person name="Kikuta S."/>
            <person name="Shimura S."/>
            <person name="Katayose Y."/>
            <person name="Matsumoto T."/>
            <person name="Shagimardanova E."/>
            <person name="Alexeev D."/>
            <person name="Govorun V."/>
            <person name="Wisecaver J."/>
            <person name="Mikheyev A."/>
            <person name="Koyanagi R."/>
            <person name="Nishiyama T."/>
            <person name="Shigenobu S."/>
            <person name="Shibata F.T."/>
            <person name="Galygina V."/>
            <person name="Hasebe M."/>
            <person name="Okuda T."/>
            <person name="Satoh N."/>
            <person name="Kikawada T."/>
        </authorList>
    </citation>
    <scope>NUCLEOTIDE SEQUENCE</scope>
</reference>
<evidence type="ECO:0000256" key="3">
    <source>
        <dbReference type="ARBA" id="ARBA00022621"/>
    </source>
</evidence>
<keyword evidence="1 6" id="KW-0813">Transport</keyword>
<dbReference type="PANTHER" id="PTHR47217:SF1">
    <property type="entry name" value="GLOBIN-LIKE PROTEIN"/>
    <property type="match status" value="1"/>
</dbReference>
<dbReference type="InterPro" id="IPR012292">
    <property type="entry name" value="Globin/Proto"/>
</dbReference>
<dbReference type="Gene3D" id="1.10.490.10">
    <property type="entry name" value="Globins"/>
    <property type="match status" value="1"/>
</dbReference>
<evidence type="ECO:0000256" key="4">
    <source>
        <dbReference type="ARBA" id="ARBA00022723"/>
    </source>
</evidence>
<feature type="domain" description="Globin" evidence="8">
    <location>
        <begin position="17"/>
        <end position="161"/>
    </location>
</feature>
<evidence type="ECO:0000256" key="1">
    <source>
        <dbReference type="ARBA" id="ARBA00022448"/>
    </source>
</evidence>
<dbReference type="SUPFAM" id="SSF46458">
    <property type="entry name" value="Globin-like"/>
    <property type="match status" value="1"/>
</dbReference>
<dbReference type="GO" id="GO:0005344">
    <property type="term" value="F:oxygen carrier activity"/>
    <property type="evidence" value="ECO:0007669"/>
    <property type="project" value="UniProtKB-KW"/>
</dbReference>
<sequence>MKLLIFLALITIAPGEELTSYEASLVHHTWMQIRPAENEILYSIFKDYPVLQNKFPALAYQDLDAIKNTPTFHAHSAPIFAKLDQIFQLHAYQGNEATMTAVLAELAHKHNSRGATKQDFQNYFRGLTKYASTHTYWDADVASAWSKALDNMYAVLVAYLAN</sequence>
<keyword evidence="5" id="KW-0408">Iron</keyword>
<accession>V5YME0</accession>
<dbReference type="GO" id="GO:0005833">
    <property type="term" value="C:hemoglobin complex"/>
    <property type="evidence" value="ECO:0007669"/>
    <property type="project" value="InterPro"/>
</dbReference>
<keyword evidence="4" id="KW-0479">Metal-binding</keyword>
<evidence type="ECO:0000259" key="8">
    <source>
        <dbReference type="PROSITE" id="PS01033"/>
    </source>
</evidence>
<keyword evidence="3 6" id="KW-0561">Oxygen transport</keyword>
<dbReference type="CDD" id="cd01040">
    <property type="entry name" value="Mb-like"/>
    <property type="match status" value="1"/>
</dbReference>
<feature type="signal peptide" evidence="7">
    <location>
        <begin position="1"/>
        <end position="15"/>
    </location>
</feature>
<dbReference type="InterPro" id="IPR044399">
    <property type="entry name" value="Mb-like_M"/>
</dbReference>
<name>V5YME0_9DIPT</name>
<dbReference type="GO" id="GO:0019825">
    <property type="term" value="F:oxygen binding"/>
    <property type="evidence" value="ECO:0007669"/>
    <property type="project" value="InterPro"/>
</dbReference>
<feature type="chain" id="PRO_5012813658" evidence="7">
    <location>
        <begin position="16"/>
        <end position="162"/>
    </location>
</feature>
<dbReference type="Pfam" id="PF00042">
    <property type="entry name" value="Globin"/>
    <property type="match status" value="1"/>
</dbReference>
<dbReference type="InterPro" id="IPR009050">
    <property type="entry name" value="Globin-like_sf"/>
</dbReference>
<protein>
    <submittedName>
        <fullName evidence="9">Globin</fullName>
    </submittedName>
</protein>
<dbReference type="GO" id="GO:0020037">
    <property type="term" value="F:heme binding"/>
    <property type="evidence" value="ECO:0007669"/>
    <property type="project" value="InterPro"/>
</dbReference>
<evidence type="ECO:0000256" key="6">
    <source>
        <dbReference type="RuleBase" id="RU000356"/>
    </source>
</evidence>
<dbReference type="PROSITE" id="PS01033">
    <property type="entry name" value="GLOBIN"/>
    <property type="match status" value="1"/>
</dbReference>
<dbReference type="PRINTS" id="PR00611">
    <property type="entry name" value="ERYTHCRUORIN"/>
</dbReference>
<keyword evidence="7" id="KW-0732">Signal</keyword>
<evidence type="ECO:0000256" key="2">
    <source>
        <dbReference type="ARBA" id="ARBA00022617"/>
    </source>
</evidence>
<dbReference type="InterPro" id="IPR002336">
    <property type="entry name" value="Erythrocruorin"/>
</dbReference>